<feature type="active site" description="Charge relay system" evidence="5">
    <location>
        <position position="449"/>
    </location>
</feature>
<evidence type="ECO:0000256" key="6">
    <source>
        <dbReference type="SAM" id="MobiDB-lite"/>
    </source>
</evidence>
<evidence type="ECO:0000256" key="1">
    <source>
        <dbReference type="ARBA" id="ARBA00011073"/>
    </source>
</evidence>
<comment type="similarity">
    <text evidence="1 5">Belongs to the peptidase S8 family.</text>
</comment>
<dbReference type="EMBL" id="JABWSX010000001">
    <property type="protein sequence ID" value="NVL09137.1"/>
    <property type="molecule type" value="Genomic_DNA"/>
</dbReference>
<feature type="active site" description="Charge relay system" evidence="5">
    <location>
        <position position="296"/>
    </location>
</feature>
<dbReference type="PROSITE" id="PS51892">
    <property type="entry name" value="SUBTILASE"/>
    <property type="match status" value="1"/>
</dbReference>
<dbReference type="PANTHER" id="PTHR43806">
    <property type="entry name" value="PEPTIDASE S8"/>
    <property type="match status" value="1"/>
</dbReference>
<dbReference type="InterPro" id="IPR022398">
    <property type="entry name" value="Peptidase_S8_His-AS"/>
</dbReference>
<dbReference type="InterPro" id="IPR015500">
    <property type="entry name" value="Peptidase_S8_subtilisin-rel"/>
</dbReference>
<evidence type="ECO:0000256" key="4">
    <source>
        <dbReference type="ARBA" id="ARBA00022825"/>
    </source>
</evidence>
<dbReference type="InterPro" id="IPR050131">
    <property type="entry name" value="Peptidase_S8_subtilisin-like"/>
</dbReference>
<dbReference type="GO" id="GO:0006508">
    <property type="term" value="P:proteolysis"/>
    <property type="evidence" value="ECO:0007669"/>
    <property type="project" value="UniProtKB-KW"/>
</dbReference>
<dbReference type="Gene3D" id="3.40.50.200">
    <property type="entry name" value="Peptidase S8/S53 domain"/>
    <property type="match status" value="1"/>
</dbReference>
<dbReference type="SUPFAM" id="SSF52743">
    <property type="entry name" value="Subtilisin-like"/>
    <property type="match status" value="1"/>
</dbReference>
<evidence type="ECO:0000256" key="7">
    <source>
        <dbReference type="SAM" id="SignalP"/>
    </source>
</evidence>
<evidence type="ECO:0000256" key="3">
    <source>
        <dbReference type="ARBA" id="ARBA00022801"/>
    </source>
</evidence>
<reference evidence="9" key="1">
    <citation type="submission" date="2020-06" db="EMBL/GenBank/DDBJ databases">
        <title>Whole Genome Sequence of Bradyrhizobium sp. Strain 66S1MB.</title>
        <authorList>
            <person name="Bromfield E."/>
            <person name="Cloutier S."/>
        </authorList>
    </citation>
    <scope>NUCLEOTIDE SEQUENCE</scope>
    <source>
        <strain evidence="9">66S1MB</strain>
    </source>
</reference>
<dbReference type="InterPro" id="IPR000209">
    <property type="entry name" value="Peptidase_S8/S53_dom"/>
</dbReference>
<keyword evidence="3 5" id="KW-0378">Hydrolase</keyword>
<comment type="caution">
    <text evidence="9">The sequence shown here is derived from an EMBL/GenBank/DDBJ whole genome shotgun (WGS) entry which is preliminary data.</text>
</comment>
<keyword evidence="7" id="KW-0732">Signal</keyword>
<dbReference type="InterPro" id="IPR036852">
    <property type="entry name" value="Peptidase_S8/S53_dom_sf"/>
</dbReference>
<proteinExistence type="inferred from homology"/>
<evidence type="ECO:0000313" key="9">
    <source>
        <dbReference type="EMBL" id="NVL09137.1"/>
    </source>
</evidence>
<dbReference type="GO" id="GO:0004252">
    <property type="term" value="F:serine-type endopeptidase activity"/>
    <property type="evidence" value="ECO:0007669"/>
    <property type="project" value="UniProtKB-UniRule"/>
</dbReference>
<dbReference type="PROSITE" id="PS00137">
    <property type="entry name" value="SUBTILASE_HIS"/>
    <property type="match status" value="1"/>
</dbReference>
<dbReference type="InterPro" id="IPR023827">
    <property type="entry name" value="Peptidase_S8_Asp-AS"/>
</dbReference>
<feature type="region of interest" description="Disordered" evidence="6">
    <location>
        <begin position="516"/>
        <end position="558"/>
    </location>
</feature>
<feature type="compositionally biased region" description="Low complexity" evidence="6">
    <location>
        <begin position="541"/>
        <end position="550"/>
    </location>
</feature>
<dbReference type="Pfam" id="PF00082">
    <property type="entry name" value="Peptidase_S8"/>
    <property type="match status" value="1"/>
</dbReference>
<feature type="domain" description="Peptidase S8/S53" evidence="8">
    <location>
        <begin position="258"/>
        <end position="497"/>
    </location>
</feature>
<dbReference type="PRINTS" id="PR00723">
    <property type="entry name" value="SUBTILISIN"/>
</dbReference>
<feature type="region of interest" description="Disordered" evidence="6">
    <location>
        <begin position="50"/>
        <end position="145"/>
    </location>
</feature>
<protein>
    <submittedName>
        <fullName evidence="9">S8 family serine peptidase</fullName>
    </submittedName>
</protein>
<dbReference type="AlphaFoldDB" id="A0A973WSR7"/>
<accession>A0A973WSR7</accession>
<gene>
    <name evidence="9" type="ORF">HU230_25865</name>
</gene>
<feature type="compositionally biased region" description="Gly residues" evidence="6">
    <location>
        <begin position="56"/>
        <end position="68"/>
    </location>
</feature>
<dbReference type="PROSITE" id="PS00136">
    <property type="entry name" value="SUBTILASE_ASP"/>
    <property type="match status" value="1"/>
</dbReference>
<dbReference type="PANTHER" id="PTHR43806:SF11">
    <property type="entry name" value="CEREVISIN-RELATED"/>
    <property type="match status" value="1"/>
</dbReference>
<keyword evidence="4 5" id="KW-0720">Serine protease</keyword>
<sequence>MTANSRTRSTNRAAIAAAALLLVSVAGSAYAQNFMRSPIGGRPQFSIGPRVNPGIGRAGGNAGGGLDGTAGRAPLHGPATSWTGEGPRSSMPPPHVRDAPRFSSDCDDGTRQCSGRPVAVNGGGKGAARKGRAGGGGSSRAQDVAATRTVPNELVAEIDGALTETQTDALARRHGLRRIASQNIPLLGATIGLFRTDGNRSADAVARDLASDSSVRSVQPNYRYALQDQKPPAGGSDPAQYAQAQLRLPEAHRLARGMNVTIAVIDSGVDAAHPELANTVADTFDALGSKDGPHAHGTAVAGVIAARVRLTGSAPEVRILAIRAFGAAAGGAESTSYVILRSLDYAVAHGAQIVNMSFAGPQDALVARAVAAAAARDVVLVAAAGNAGPKSPPLYPAANPDVIAVGGIDAGERLMAASNRGSYIALAAPGADLLVPVPDGKYQLMSGTSFSAAFVSGIAALVLERSPALKPAEVRKVLTGTARDLGTPGRDDLFGAGEADALAAVMAATSAPVAATLDKPSQPAHEADGNNTSVSRALNEAAPSIASDDSAANHRAAQ</sequence>
<keyword evidence="2 5" id="KW-0645">Protease</keyword>
<feature type="active site" description="Charge relay system" evidence="5">
    <location>
        <position position="266"/>
    </location>
</feature>
<dbReference type="CDD" id="cd05561">
    <property type="entry name" value="Peptidases_S8_4"/>
    <property type="match status" value="1"/>
</dbReference>
<dbReference type="RefSeq" id="WP_176532541.1">
    <property type="nucleotide sequence ID" value="NZ_CP088022.1"/>
</dbReference>
<feature type="chain" id="PRO_5037240589" evidence="7">
    <location>
        <begin position="32"/>
        <end position="558"/>
    </location>
</feature>
<organism evidence="9">
    <name type="scientific">Bradyrhizobium quebecense</name>
    <dbReference type="NCBI Taxonomy" id="2748629"/>
    <lineage>
        <taxon>Bacteria</taxon>
        <taxon>Pseudomonadati</taxon>
        <taxon>Pseudomonadota</taxon>
        <taxon>Alphaproteobacteria</taxon>
        <taxon>Hyphomicrobiales</taxon>
        <taxon>Nitrobacteraceae</taxon>
        <taxon>Bradyrhizobium</taxon>
    </lineage>
</organism>
<evidence type="ECO:0000256" key="2">
    <source>
        <dbReference type="ARBA" id="ARBA00022670"/>
    </source>
</evidence>
<name>A0A973WSR7_9BRAD</name>
<evidence type="ECO:0000256" key="5">
    <source>
        <dbReference type="PROSITE-ProRule" id="PRU01240"/>
    </source>
</evidence>
<feature type="signal peptide" evidence="7">
    <location>
        <begin position="1"/>
        <end position="31"/>
    </location>
</feature>
<evidence type="ECO:0000259" key="8">
    <source>
        <dbReference type="Pfam" id="PF00082"/>
    </source>
</evidence>